<dbReference type="InterPro" id="IPR015068">
    <property type="entry name" value="DUF1877"/>
</dbReference>
<protein>
    <submittedName>
        <fullName evidence="1">Uncharacterized protein</fullName>
    </submittedName>
</protein>
<evidence type="ECO:0000313" key="2">
    <source>
        <dbReference type="Proteomes" id="UP000028715"/>
    </source>
</evidence>
<name>A0A085ZRU3_9FLAO</name>
<dbReference type="InterPro" id="IPR035944">
    <property type="entry name" value="YfbM-like_sf"/>
</dbReference>
<dbReference type="RefSeq" id="WP_035686472.1">
    <property type="nucleotide sequence ID" value="NZ_JPRL01000001.1"/>
</dbReference>
<keyword evidence="2" id="KW-1185">Reference proteome</keyword>
<dbReference type="AlphaFoldDB" id="A0A085ZRU3"/>
<evidence type="ECO:0000313" key="1">
    <source>
        <dbReference type="EMBL" id="KFF07157.1"/>
    </source>
</evidence>
<dbReference type="Proteomes" id="UP000028715">
    <property type="component" value="Unassembled WGS sequence"/>
</dbReference>
<dbReference type="EMBL" id="JPRL01000001">
    <property type="protein sequence ID" value="KFF07157.1"/>
    <property type="molecule type" value="Genomic_DNA"/>
</dbReference>
<accession>A0A085ZRU3</accession>
<comment type="caution">
    <text evidence="1">The sequence shown here is derived from an EMBL/GenBank/DDBJ whole genome shotgun (WGS) entry which is preliminary data.</text>
</comment>
<dbReference type="Pfam" id="PF08974">
    <property type="entry name" value="DUF1877"/>
    <property type="match status" value="1"/>
</dbReference>
<sequence length="202" mass="24480">MGLDLRLFAISYEANFVLEKAKSNLYYAIDFDKILDTETLKLHLRMIQKNPEGIPENIMQELIEDSIKVINCYPNKNKDNYSFYSFTRGYETLNYLLKEYLKDKINVEVSELFYSGIEIENESQFVRFHYIDKEEVQRIYELLEPIEFNELIKYYHYDIMIENIYKLVLSDRFKFLEEEFNNLKKFYFESKMIDAFVIIKIS</sequence>
<gene>
    <name evidence="1" type="ORF">IW19_17325</name>
</gene>
<dbReference type="STRING" id="362418.IW19_17325"/>
<proteinExistence type="predicted"/>
<reference evidence="1 2" key="1">
    <citation type="submission" date="2014-07" db="EMBL/GenBank/DDBJ databases">
        <title>Genome of Flavobacterium reichenbachii LMG 25512.</title>
        <authorList>
            <person name="Stropko S.J."/>
            <person name="Pipes S.E."/>
            <person name="Newman J.D."/>
        </authorList>
    </citation>
    <scope>NUCLEOTIDE SEQUENCE [LARGE SCALE GENOMIC DNA]</scope>
    <source>
        <strain evidence="1 2">LMG 25512</strain>
    </source>
</reference>
<organism evidence="1 2">
    <name type="scientific">Flavobacterium reichenbachii</name>
    <dbReference type="NCBI Taxonomy" id="362418"/>
    <lineage>
        <taxon>Bacteria</taxon>
        <taxon>Pseudomonadati</taxon>
        <taxon>Bacteroidota</taxon>
        <taxon>Flavobacteriia</taxon>
        <taxon>Flavobacteriales</taxon>
        <taxon>Flavobacteriaceae</taxon>
        <taxon>Flavobacterium</taxon>
    </lineage>
</organism>
<dbReference type="OrthoDB" id="1376680at2"/>
<dbReference type="Gene3D" id="3.40.1760.10">
    <property type="entry name" value="YfbM-like super family"/>
    <property type="match status" value="1"/>
</dbReference>